<dbReference type="InterPro" id="IPR031248">
    <property type="entry name" value="RNF213"/>
</dbReference>
<dbReference type="PANTHER" id="PTHR22605:SF1">
    <property type="entry name" value="RZ-TYPE DOMAIN-CONTAINING PROTEIN"/>
    <property type="match status" value="1"/>
</dbReference>
<dbReference type="GO" id="GO:0004842">
    <property type="term" value="F:ubiquitin-protein transferase activity"/>
    <property type="evidence" value="ECO:0007669"/>
    <property type="project" value="InterPro"/>
</dbReference>
<accession>A0A817XRT5</accession>
<dbReference type="InterPro" id="IPR025662">
    <property type="entry name" value="Sigma_54_int_dom_ATP-bd_1"/>
</dbReference>
<evidence type="ECO:0000256" key="1">
    <source>
        <dbReference type="SAM" id="MobiDB-lite"/>
    </source>
</evidence>
<dbReference type="OrthoDB" id="10393295at2759"/>
<evidence type="ECO:0000313" key="3">
    <source>
        <dbReference type="Proteomes" id="UP000663825"/>
    </source>
</evidence>
<reference evidence="2" key="1">
    <citation type="submission" date="2021-02" db="EMBL/GenBank/DDBJ databases">
        <authorList>
            <person name="Nowell W R."/>
        </authorList>
    </citation>
    <scope>NUCLEOTIDE SEQUENCE</scope>
</reference>
<dbReference type="EMBL" id="CAJNXB010004322">
    <property type="protein sequence ID" value="CAF3370316.1"/>
    <property type="molecule type" value="Genomic_DNA"/>
</dbReference>
<protein>
    <submittedName>
        <fullName evidence="2">Uncharacterized protein</fullName>
    </submittedName>
</protein>
<proteinExistence type="predicted"/>
<evidence type="ECO:0000313" key="2">
    <source>
        <dbReference type="EMBL" id="CAF3370316.1"/>
    </source>
</evidence>
<name>A0A817XRT5_9BILA</name>
<dbReference type="Gene3D" id="3.40.50.300">
    <property type="entry name" value="P-loop containing nucleotide triphosphate hydrolases"/>
    <property type="match status" value="1"/>
</dbReference>
<dbReference type="InterPro" id="IPR027417">
    <property type="entry name" value="P-loop_NTPase"/>
</dbReference>
<dbReference type="PROSITE" id="PS00675">
    <property type="entry name" value="SIGMA54_INTERACT_1"/>
    <property type="match status" value="1"/>
</dbReference>
<gene>
    <name evidence="2" type="ORF">TIS948_LOCUS24997</name>
</gene>
<dbReference type="PANTHER" id="PTHR22605">
    <property type="entry name" value="RZ-TYPE DOMAIN-CONTAINING PROTEIN"/>
    <property type="match status" value="1"/>
</dbReference>
<dbReference type="SUPFAM" id="SSF52540">
    <property type="entry name" value="P-loop containing nucleoside triphosphate hydrolases"/>
    <property type="match status" value="1"/>
</dbReference>
<dbReference type="Proteomes" id="UP000663825">
    <property type="component" value="Unassembled WGS sequence"/>
</dbReference>
<sequence>MFVDNCCLVASFQASNTVVMPQGYNQNPPPLDTVARIVSIFHEDTIGQEFFDTVLDLFTTFDRTSYSQNSTTFTNDRTHILNSIISSFTAIDTSPKIQDRIDSYFYICCRIEEYDTRVRSFFGMWPASSYNKQVRQALHNYLVKIFVETKGAKPNLNISDKNQLNKMNIREHLVNITTINNEDTFLAFLVLCKLSFQSSMIVDDHQHRLRWIDVVSKLKYSPLTLQQIITTYIDYKEAFSEFAFDIPALIHLVTIKYPLLDANYSPFSTLFNLVQSLSLSPELFYEQFLDIFTSRIRNQYYYFHHVGDLLRALKSRETLFGKYFQAYSIWKYDGDEAWKMFLYLFENNDLSEMVQSHLILNLTRRFPTANIDKFYQDIESAQNILATITHVHRASYVKVLEGIISVFIEKHRYNKGYYLLPEQRLKEFFRLALSLSVAPNLQQPPYVLIIERLVFKTGTQSHNKIKKMKLLFEKLIDFDQNLPETIDPALVIRDEWLSDYTLNISTEWSEQLTSKVYHDLCNSHLNNRFTKYVWSKITYLALLKSSSDNINHILASIDKWLQNVHLDANNILTIIFVTNVFHTIIVKYKKNVFLLPNVEKIFDCILHIHQQDLSSAGKKEMDEIIENGKQFIEDIFLLKGTCANYRALLSPSIIRYFLRFMDLDKISKLSNREQYKFPTTILNIDTIVGIAKPKDIDMSVINPIEPFFDRFIRQVNEWLTWFHRFFNIFHYIVEWLKTCNVVAAADIFNDINTIRDDDTVDCIQTKRVLENALRLLKPFGNHLRRICYLFNCSNSIQIIVHEGTDNQKESSNFIREMKRSQSKNTFTVNSLSSAEKIFPISDRQKIQWFLTSEKYPCNVHIEYRQHDVTACAELIFSKENTSIHKHVLHGEFETQRGGRFIITINNQNVTSPRTIWFQIKSTSLAICHLFQGIFNILYQRYFALATQPIRETQLNDTLDQVFQFIDSLLNGKIKLSDMVSLKTVFYDKNINVREEVQRLFTNRSTTQGTSRASRVTVVDGPDQNDIEQVCKWLKIYQYYCHINSIVDCIRQFDIIPMDHEDESIDHLKRLSSNENISLSEISQVYKILLEQFTTLGGEHLHLIKISVECSAVVKMMEKSDLYSPQGRHKFQELRDNLTTQFQFQERNSMILNSLIITYVLCEPFITKAKTLKEFVGRLSQLRSVEESSLKHMRVINENIQTVNMWLSTEETSTLDNALVTMEHIYKTGIITIRLGRLINKPSYFQIEYSIVKMRASTDTDNLDAEVEQEDRPQDLKRTKFVLSMADINDHKRQLTFCNVDLPSNMSHKKVLLSEQLRLLEIVEKIYSMFVKLEIAGHPDCQLRDKQYEIHDRTSKISSLLSKIRDNQNITDQQLQEAIRVQTDHLQLTYRTLETNYAIWLGNLSRFREENSTLKLFSNRQIMIMIILLSTENLIKCHFLSELYSSIDINNQNTNELKLTLQLLSHYLHSLRISNSRLSQDTVSHIYARYKIGKDASAEMCLQQLCSFIQAFIDNKEELYRHDSTENENQRYLVALPAMEETSLKLDLDMDTCCILLNTFQSQLPSFHQILWCSTTTEEDIHLFFSRVRTFQDSTFVVMDIDKMHHRLRELLLNEQDSLTRLQEPHGVIYYVARGSIMNRKNLRPFELDFKHRDPHQTFTHFLTLCQQNSSSVQPQFEIICGTAGIGKTHHINRNYKNDDTITFSVNDRLNVSSLVSSLLLYDSRTTNDQPTVYFNISIHAPFEELNRAFFSLFVCGSLTDVDSGLTFSLSNTKSWKFIIEIPDRNKNSMNIKQNFDNILPLMSIIASNSVGGVTRENYQLFIGEEEELVARFLKAYENGTIDRLLIGCEEIERPVEFDKLSELDECRHHIYDCMDKYIAELPRNKIYEISFVKFLYRRIRFFTGYFYRFNMLIQNLGSIAMKQMIHEAKHLAQIDFRHDNYPRTYLVYDPNFSLQLLYDDWNNVSDGLKQLFNYNEPRLNKEYRNRNYLVVCLSWLINIKYETFEKIMKDTKFILTESFAYKLFHIHERKLTKLPLIIEGETGVGKTFLLLFYSSLLNANIINSSLEDNVSPRIRERTSIWLLRNVIIAILDNEPNLLGTILRRMKQKLNDDQETNATAAHSLNLDDEPGIEIENKNNEGDDEHTFHESTQIQLENTDPTHINANEDNQEIHIMPQASLLQVVPQRRLIDLIDIDFLYTIKRALYTCKYDNNILQYIWKTIITTSSENQMNITEKLILALHIYITSQLSTLPLIEISSSLKHLLNEPHSSSVQISIRMFNEYLCYTQVKPVFYRLLLHPGVTEEQLEEFMSPIIQLARELHGIELIVFFDEINTSSCLGLFKEMFMDRTLHGKNLPENIFFTAAINPSSTPASTDNCVHRLDYIVHQLPQALEGLIVSYGILESKTLGGYIKKKISTFDVRSSNNLEAQMPLEHFAQDILCQLILAAQEFCETRLGKNTVSQREIQRCFNLIEFFWKMRYDDETDASYQPNPIRCITLSIALTYYFRLPTEEDNRQRNDQHTPTREELGNLLSDIIPDFLEIVQFELEKFVNADNFVIPHGVAINQAVREHLFAIVVSVVTRTPLCIIGAPGQSKTLSFQIALQNLQGPQLSTKQFCKRLPSIDPFFCLGSKYSRSEDIAYVFDRAIQREQQYKQYRMNTRCVVFLDEASLPDEKKMILKVLHPYLDECKVSFIAVANKSFDAANSNRMICVYRSRPSEFDQKILAYGCLGLDIKTEQLMIDSHIGGIVHGLCQGYREVLMSPDILKIFHDRDFIYMLRELRFELTKNSTDQNVSTDGITPISLLRALEDNFNGITEEQFKKLVQIFYDAVQKECDKFVLASREQDNIIYRNVPTIMRESMGLESSRRRLYGRYKLIIDESEDESAVHLLFQSCLLSSDPKRTTVFRMSDFAEDINNELRNTEILSNIKLCMETGKTILMVNTERIHGSLYDVFNQNFSIMATDDTRKIFSKVAIGPKTIDVAVHEDFQCIIHVKRKDVINIPSPFLSLFQKYSLSFNDFYRIQLERLVENEQTIIKNVEEKVQSFIQHFGRQYFYGLNENTLYSCLLPLIKINDNQQYYLSNPNQHYNQLTIKSKSFIEKNPTDLQQCLVRLILSQLIQLVSPESIILKLPTLEDTIAQSLCTNYFQQQEHFHIENFIRELISQPLIDVDNSERLKNSTDESRTETNIKITKKVMIFTRTSSYLDGLNEQTKSEFFNNDDFNCYDGNLTDKIDVLNLASIENSVELQDGFHAFGHDEQKAILIIVIDAQQSHHIPFLRQLIDHTQYTYNTDMQKQAKYFLMLVHSPARQLYHQFCFASIFLNDWNFYFFDSYISGSSLHLQKMLQILSPSTEQQEETYDNILLDLNTTFDDCLWDFCSKIQIFLQELPQETFKDKRAYQFYQRGTSVTRRVQCLKQILQQSTQLQKHIVNIYHEYLSKQKDSRHKIYEMIYRISKDIICGKRFEGLIESIHSYTRASFTRFVSNILKVTINNYGLDALLKLSTNQSGFNSLLKLIDYSSFTAEDESVNVLTSPLDHRTFQIVTQYSCIAETPLYHLFHQRVRAHVEDIKLKHISKLNENKEQDIIVHQRHDVTRRVTTVDNTDSELNETGILSAEQFRSKLVTSILNDTTLADAITEHVLNSYLNDLVRTFCLVLEKQFPEDHAQSEKVIGFIAKWIQLVDDDDLQLLQSSVNQNIFLLAYAFTMFEYVQNDVLSLYSACRVINRLNPTESFQIDLFNKNGSNRSRVREELLRHMFDLLWKSLREICLNDNENSETWIQSYVFISKYYPSDKILGQIQLIEIKSELELMNLAYLIFLNEKISHPKELVSRLLDLLNSHGNENNVSYDTSHFFKLLPDIIETIHKYFIDKNENESTLMIDLQQWIVSTLKTDTQSCKDEINYLFKYLNQSLCHWSLPMKQFAFDQLANLSVQGAQQNRPTPTKIKTNFFDRLNLFSTIVECFSDDKFLQNYQLPYHPIVIDNTKIQERPVIIDLFFFHLKRHANDATIDTKLITKLMLSKMPTIKSLHPLSSASNIFQQFKDYFILHFTGLLLCDTNLNPDDTKKLMHIVKTLIEQYLFIEEPIVQFNPHLQLFLATIVSKHSWSFLLDLLKSDPIQNVNNQWAHHLYRLLESKEPVCLKKDLQRCHQLQFAVASKPDTSSIFPYLHLFYDELCKIIENCVINDTPEERWKPLSDWIETKLNSDPIQLKPNEIKAMLLLNIYYNYYCSNHLASVQGLLEIVNDELEPLPEDLKVFRALLQPKEHIIGYTQENANEDINCLKRLFKLDSNEEDELAIRHCLVNLMAMILMGGKQSFLWTFAFEPLILENTFGFGSTTHSIIQNNGIHYDSGCVLSLNGDLTRFPTRKNHSAMNVPAVYTVLFSTFGAMAWHLLLFDKSVENLYGHILSPSAIDDNTIDVRIAGDNLRTKVCYFVRARLLSTFNFLSIRSNTDETCILLGRCFEQMAFLTINQQDSWIKPIYSTLNDELRAETKYESEVFFLAFQSVAKHKTYINELQLRSEIQTSLHQFVTQMPMTIHFAHFQVELCNPMHSSLPLKLLRHILDSVDILKMTKYIPDLSRFYLLLHQTYTQLIESDEFINITMQELYHRAQKLFVSSHHQNNPNQTNNHETIISKGIEAINAYHKFTDGLIRPGARDETQRFSAVSHDTPVHHFVTTENHDEGDITMRILSVLVDYHNSLLDLIEQTMSNDTNHGVGILKILTNELISREVSVLTIASNNNGFITLTDDDFSWIEELCRASLLVEDEYFPKFGTQFTVDFMYLQSYIIRTYLLRCHINYRQIAQKYQCYVRQIQHTNTTENTEILDLGENYGILLDERQLETDWKHLKLMYLDKLYHGHNFLRQIATILRHNTDDFSSKGLYEFLESEGIDENDHLREQLERYEIRNFQLCYIDHVRRVYEKSIGGFQYLFTDVPHLLHTSIDEQSRNELCQIFESVFNLTNEDLQIDELQSIVQQITKSSNELKAIEDILLQQSTKSLREICGFLAVESPILQLIPNTIKCEHYVSLNIYLIQLRSILQERTINIQERERKILSEDFDLESDSSLNTRIKSCYRSLLQCITRHGIDSKDKKTPERSSPSTELDIPPPSPEKTLPSSFDEELDSVDKSAASPAITEEIKFKYRPLFKLNIQFVPLISSELINKIYDRERLVVSTLPTNVQQFSIKYPDGKQSLHMCKHENLYIYLSKLFDRKRYDHKSFSIIDQNQITIDFLSKKSQLTQQISSEYSIIEKTHLVDLQFQFRTNLLKYSTTSSCDILSIIYRFIDDNRVQMAPPDASLCFFDELGKCLNTDTSVGSIYRVGNNPMVNIVVKESNNTNSLCEITLQLNKGKLETSLYCSNIIFYFSLDQQYTSLFCPATTWQQINRWIQTLVKGPIDDFVFWDRKEKIVIDQNEPLQLAKDQALFDGINQKETVQVIISFEEKNQTICTLKSTPVYHLLNNERFLRNVGLKILPNSYVLIFGGENYRILRQNDMQNPVVCYLSIDDQPICFQLSVLMTILIYDDQSLLERPIPNKNLTAKQLLEKTELPTNIYKYLASKETHKVISNDQNLSTLDEVYFIVAKEKETCLVEIEKNQVQLSNIQMPERYLMSATIDHVCKQNNIDKNHQYLLYSNDFVPSIDTLLKSFRSAKLHFKLIDNNLPVTIIISDGDEQSAIFYCSSSINVKRLQQIACQLFGFNDLYYELTYLEYELDDDLSLDDLDLSQTKFELKLTCKAMLKCSITYCNQTAMLPCSEQTLFSTIMEEVCQIFHILEDCYHMYELLLINEDQILIDLDVAIGDIVSLFPAGTKVIPLNLRETE</sequence>
<comment type="caution">
    <text evidence="2">The sequence shown here is derived from an EMBL/GenBank/DDBJ whole genome shotgun (WGS) entry which is preliminary data.</text>
</comment>
<dbReference type="GO" id="GO:0016887">
    <property type="term" value="F:ATP hydrolysis activity"/>
    <property type="evidence" value="ECO:0007669"/>
    <property type="project" value="InterPro"/>
</dbReference>
<feature type="region of interest" description="Disordered" evidence="1">
    <location>
        <begin position="5087"/>
        <end position="5117"/>
    </location>
</feature>
<organism evidence="2 3">
    <name type="scientific">Rotaria socialis</name>
    <dbReference type="NCBI Taxonomy" id="392032"/>
    <lineage>
        <taxon>Eukaryota</taxon>
        <taxon>Metazoa</taxon>
        <taxon>Spiralia</taxon>
        <taxon>Gnathifera</taxon>
        <taxon>Rotifera</taxon>
        <taxon>Eurotatoria</taxon>
        <taxon>Bdelloidea</taxon>
        <taxon>Philodinida</taxon>
        <taxon>Philodinidae</taxon>
        <taxon>Rotaria</taxon>
    </lineage>
</organism>